<dbReference type="PROSITE" id="PS00599">
    <property type="entry name" value="AA_TRANSFER_CLASS_2"/>
    <property type="match status" value="1"/>
</dbReference>
<evidence type="ECO:0000256" key="5">
    <source>
        <dbReference type="ARBA" id="ARBA00013187"/>
    </source>
</evidence>
<evidence type="ECO:0000256" key="8">
    <source>
        <dbReference type="ARBA" id="ARBA00022898"/>
    </source>
</evidence>
<accession>A0A344PHZ8</accession>
<dbReference type="InterPro" id="IPR015422">
    <property type="entry name" value="PyrdxlP-dep_Trfase_small"/>
</dbReference>
<keyword evidence="8 12" id="KW-0663">Pyridoxal phosphate</keyword>
<evidence type="ECO:0000256" key="4">
    <source>
        <dbReference type="ARBA" id="ARBA00011738"/>
    </source>
</evidence>
<keyword evidence="15" id="KW-1185">Reference proteome</keyword>
<keyword evidence="7" id="KW-0093">Biotin biosynthesis</keyword>
<dbReference type="InterPro" id="IPR004839">
    <property type="entry name" value="Aminotransferase_I/II_large"/>
</dbReference>
<evidence type="ECO:0000256" key="1">
    <source>
        <dbReference type="ARBA" id="ARBA00001933"/>
    </source>
</evidence>
<name>A0A344PHZ8_9RHOB</name>
<evidence type="ECO:0000313" key="14">
    <source>
        <dbReference type="EMBL" id="AXC49003.1"/>
    </source>
</evidence>
<evidence type="ECO:0000256" key="7">
    <source>
        <dbReference type="ARBA" id="ARBA00022756"/>
    </source>
</evidence>
<dbReference type="EC" id="2.3.1.47" evidence="5"/>
<evidence type="ECO:0000256" key="3">
    <source>
        <dbReference type="ARBA" id="ARBA00010008"/>
    </source>
</evidence>
<evidence type="ECO:0000256" key="12">
    <source>
        <dbReference type="RuleBase" id="RU003693"/>
    </source>
</evidence>
<dbReference type="InterPro" id="IPR050087">
    <property type="entry name" value="AON_synthase_class-II"/>
</dbReference>
<evidence type="ECO:0000256" key="10">
    <source>
        <dbReference type="ARBA" id="ARBA00033381"/>
    </source>
</evidence>
<feature type="domain" description="Aminotransferase class I/classII large" evidence="13">
    <location>
        <begin position="34"/>
        <end position="372"/>
    </location>
</feature>
<dbReference type="InterPro" id="IPR001917">
    <property type="entry name" value="Aminotrans_II_pyridoxalP_BS"/>
</dbReference>
<gene>
    <name evidence="14" type="ORF">DRW48_04215</name>
</gene>
<organism evidence="14 15">
    <name type="scientific">Paracoccus suum</name>
    <dbReference type="NCBI Taxonomy" id="2259340"/>
    <lineage>
        <taxon>Bacteria</taxon>
        <taxon>Pseudomonadati</taxon>
        <taxon>Pseudomonadota</taxon>
        <taxon>Alphaproteobacteria</taxon>
        <taxon>Rhodobacterales</taxon>
        <taxon>Paracoccaceae</taxon>
        <taxon>Paracoccus</taxon>
    </lineage>
</organism>
<dbReference type="InterPro" id="IPR015424">
    <property type="entry name" value="PyrdxlP-dep_Trfase"/>
</dbReference>
<evidence type="ECO:0000256" key="6">
    <source>
        <dbReference type="ARBA" id="ARBA00022679"/>
    </source>
</evidence>
<protein>
    <recommendedName>
        <fullName evidence="5">8-amino-7-oxononanoate synthase</fullName>
        <ecNumber evidence="5">2.3.1.47</ecNumber>
    </recommendedName>
    <alternativeName>
        <fullName evidence="9">7-keto-8-amino-pelargonic acid synthase</fullName>
    </alternativeName>
    <alternativeName>
        <fullName evidence="10">8-amino-7-ketopelargonate synthase</fullName>
    </alternativeName>
</protein>
<proteinExistence type="inferred from homology"/>
<dbReference type="GO" id="GO:0030170">
    <property type="term" value="F:pyridoxal phosphate binding"/>
    <property type="evidence" value="ECO:0007669"/>
    <property type="project" value="InterPro"/>
</dbReference>
<dbReference type="Proteomes" id="UP000252023">
    <property type="component" value="Chromosome"/>
</dbReference>
<dbReference type="KEGG" id="pars:DRW48_04215"/>
<dbReference type="Pfam" id="PF00155">
    <property type="entry name" value="Aminotran_1_2"/>
    <property type="match status" value="1"/>
</dbReference>
<dbReference type="RefSeq" id="WP_114075322.1">
    <property type="nucleotide sequence ID" value="NZ_CP030918.1"/>
</dbReference>
<dbReference type="Gene3D" id="3.90.1150.10">
    <property type="entry name" value="Aspartate Aminotransferase, domain 1"/>
    <property type="match status" value="1"/>
</dbReference>
<dbReference type="PANTHER" id="PTHR13693:SF100">
    <property type="entry name" value="8-AMINO-7-OXONONANOATE SYNTHASE"/>
    <property type="match status" value="1"/>
</dbReference>
<evidence type="ECO:0000313" key="15">
    <source>
        <dbReference type="Proteomes" id="UP000252023"/>
    </source>
</evidence>
<comment type="similarity">
    <text evidence="3">Belongs to the class-II pyridoxal-phosphate-dependent aminotransferase family. BioF subfamily.</text>
</comment>
<comment type="pathway">
    <text evidence="2">Cofactor biosynthesis; biotin biosynthesis.</text>
</comment>
<dbReference type="PANTHER" id="PTHR13693">
    <property type="entry name" value="CLASS II AMINOTRANSFERASE/8-AMINO-7-OXONONANOATE SYNTHASE"/>
    <property type="match status" value="1"/>
</dbReference>
<dbReference type="GO" id="GO:0009102">
    <property type="term" value="P:biotin biosynthetic process"/>
    <property type="evidence" value="ECO:0007669"/>
    <property type="project" value="UniProtKB-KW"/>
</dbReference>
<keyword evidence="6" id="KW-0808">Transferase</keyword>
<sequence length="379" mass="39364">MTQAPGRHAVFARALDQLAGRDRLRALQGAGGSDFASNDYLGLAGHPRIAAAIRRALDEGISVGATGSRLLRGNAGAHEALEVEAAAFFGSESALMMGGGYQANLALMGTLPQTGDLLLLDALCHASANEGARLSRAEVARFRHNDPGHAAEVITAWRRGGGRGAVWIAVESLYSMDGDRAPLAELSTLAAAEGWLLVDEAHATGVFGTQGRGLAGDLDGAGHVITLHTLGKALGGSGALICGPRVIRDFLVNRARPFIFATAPSPLMAEAGREALRILAEEPQHQAALQARIALFGSRLAAMGLPASGSQIAALIVGADGPAMDLAAAIRARGFDVRGIRPPTVPEGTARLRISLTLNPTEAEMLRLADTIEELWPAL</sequence>
<dbReference type="AlphaFoldDB" id="A0A344PHZ8"/>
<comment type="cofactor">
    <cofactor evidence="1 12">
        <name>pyridoxal 5'-phosphate</name>
        <dbReference type="ChEBI" id="CHEBI:597326"/>
    </cofactor>
</comment>
<dbReference type="EMBL" id="CP030918">
    <property type="protein sequence ID" value="AXC49003.1"/>
    <property type="molecule type" value="Genomic_DNA"/>
</dbReference>
<evidence type="ECO:0000256" key="2">
    <source>
        <dbReference type="ARBA" id="ARBA00004746"/>
    </source>
</evidence>
<dbReference type="SUPFAM" id="SSF53383">
    <property type="entry name" value="PLP-dependent transferases"/>
    <property type="match status" value="1"/>
</dbReference>
<evidence type="ECO:0000256" key="11">
    <source>
        <dbReference type="ARBA" id="ARBA00047715"/>
    </source>
</evidence>
<reference evidence="15" key="1">
    <citation type="submission" date="2018-07" db="EMBL/GenBank/DDBJ databases">
        <title>Genome sequencing of Paracoccus sp. SC2-6.</title>
        <authorList>
            <person name="Heo J."/>
            <person name="Kim S.-J."/>
            <person name="Kwon S.-W."/>
        </authorList>
    </citation>
    <scope>NUCLEOTIDE SEQUENCE [LARGE SCALE GENOMIC DNA]</scope>
    <source>
        <strain evidence="15">SC2-6</strain>
    </source>
</reference>
<dbReference type="OrthoDB" id="9807157at2"/>
<dbReference type="GO" id="GO:0008710">
    <property type="term" value="F:8-amino-7-oxononanoate synthase activity"/>
    <property type="evidence" value="ECO:0007669"/>
    <property type="project" value="UniProtKB-EC"/>
</dbReference>
<evidence type="ECO:0000259" key="13">
    <source>
        <dbReference type="Pfam" id="PF00155"/>
    </source>
</evidence>
<dbReference type="InterPro" id="IPR015421">
    <property type="entry name" value="PyrdxlP-dep_Trfase_major"/>
</dbReference>
<dbReference type="Gene3D" id="3.40.640.10">
    <property type="entry name" value="Type I PLP-dependent aspartate aminotransferase-like (Major domain)"/>
    <property type="match status" value="1"/>
</dbReference>
<comment type="subunit">
    <text evidence="4">Homodimer.</text>
</comment>
<evidence type="ECO:0000256" key="9">
    <source>
        <dbReference type="ARBA" id="ARBA00032610"/>
    </source>
</evidence>
<comment type="catalytic activity">
    <reaction evidence="11">
        <text>6-carboxyhexanoyl-[ACP] + L-alanine + H(+) = (8S)-8-amino-7-oxononanoate + holo-[ACP] + CO2</text>
        <dbReference type="Rhea" id="RHEA:42288"/>
        <dbReference type="Rhea" id="RHEA-COMP:9685"/>
        <dbReference type="Rhea" id="RHEA-COMP:9955"/>
        <dbReference type="ChEBI" id="CHEBI:15378"/>
        <dbReference type="ChEBI" id="CHEBI:16526"/>
        <dbReference type="ChEBI" id="CHEBI:57972"/>
        <dbReference type="ChEBI" id="CHEBI:64479"/>
        <dbReference type="ChEBI" id="CHEBI:78846"/>
        <dbReference type="ChEBI" id="CHEBI:149468"/>
        <dbReference type="EC" id="2.3.1.47"/>
    </reaction>
</comment>